<evidence type="ECO:0000313" key="2">
    <source>
        <dbReference type="Proteomes" id="UP000499080"/>
    </source>
</evidence>
<evidence type="ECO:0008006" key="3">
    <source>
        <dbReference type="Google" id="ProtNLM"/>
    </source>
</evidence>
<sequence>MVKRVISDREKDMSECKKGQIIALYQGQKFCKERAEITSIGLRTVQRIIKCCEDVNKPTSSWKTCGRGTILKNCERRSLKILVKSNRQKSTLELTDSFNKRIKTISTRMMKQELIRMSYQ</sequence>
<dbReference type="AlphaFoldDB" id="A0A4Y2BIG2"/>
<gene>
    <name evidence="1" type="ORF">AVEN_102600_1</name>
</gene>
<organism evidence="1 2">
    <name type="scientific">Araneus ventricosus</name>
    <name type="common">Orbweaver spider</name>
    <name type="synonym">Epeira ventricosa</name>
    <dbReference type="NCBI Taxonomy" id="182803"/>
    <lineage>
        <taxon>Eukaryota</taxon>
        <taxon>Metazoa</taxon>
        <taxon>Ecdysozoa</taxon>
        <taxon>Arthropoda</taxon>
        <taxon>Chelicerata</taxon>
        <taxon>Arachnida</taxon>
        <taxon>Araneae</taxon>
        <taxon>Araneomorphae</taxon>
        <taxon>Entelegynae</taxon>
        <taxon>Araneoidea</taxon>
        <taxon>Araneidae</taxon>
        <taxon>Araneus</taxon>
    </lineage>
</organism>
<comment type="caution">
    <text evidence="1">The sequence shown here is derived from an EMBL/GenBank/DDBJ whole genome shotgun (WGS) entry which is preliminary data.</text>
</comment>
<dbReference type="EMBL" id="BGPR01000083">
    <property type="protein sequence ID" value="GBL92051.1"/>
    <property type="molecule type" value="Genomic_DNA"/>
</dbReference>
<dbReference type="OrthoDB" id="10205358at2759"/>
<evidence type="ECO:0000313" key="1">
    <source>
        <dbReference type="EMBL" id="GBL92051.1"/>
    </source>
</evidence>
<dbReference type="Proteomes" id="UP000499080">
    <property type="component" value="Unassembled WGS sequence"/>
</dbReference>
<name>A0A4Y2BIG2_ARAVE</name>
<accession>A0A4Y2BIG2</accession>
<reference evidence="1 2" key="1">
    <citation type="journal article" date="2019" name="Sci. Rep.">
        <title>Orb-weaving spider Araneus ventricosus genome elucidates the spidroin gene catalogue.</title>
        <authorList>
            <person name="Kono N."/>
            <person name="Nakamura H."/>
            <person name="Ohtoshi R."/>
            <person name="Moran D.A.P."/>
            <person name="Shinohara A."/>
            <person name="Yoshida Y."/>
            <person name="Fujiwara M."/>
            <person name="Mori M."/>
            <person name="Tomita M."/>
            <person name="Arakawa K."/>
        </authorList>
    </citation>
    <scope>NUCLEOTIDE SEQUENCE [LARGE SCALE GENOMIC DNA]</scope>
</reference>
<protein>
    <recommendedName>
        <fullName evidence="3">Transposase Tc1-like domain-containing protein</fullName>
    </recommendedName>
</protein>
<keyword evidence="2" id="KW-1185">Reference proteome</keyword>
<proteinExistence type="predicted"/>